<keyword evidence="3" id="KW-1185">Reference proteome</keyword>
<feature type="signal peptide" evidence="1">
    <location>
        <begin position="1"/>
        <end position="19"/>
    </location>
</feature>
<accession>A0AAV8VIQ9</accession>
<feature type="chain" id="PRO_5043462767" description="DUF659 domain-containing protein" evidence="1">
    <location>
        <begin position="20"/>
        <end position="212"/>
    </location>
</feature>
<keyword evidence="1" id="KW-0732">Signal</keyword>
<evidence type="ECO:0000256" key="1">
    <source>
        <dbReference type="SAM" id="SignalP"/>
    </source>
</evidence>
<name>A0AAV8VIQ9_9CUCU</name>
<dbReference type="AlphaFoldDB" id="A0AAV8VIQ9"/>
<gene>
    <name evidence="2" type="ORF">NQ315_014305</name>
</gene>
<dbReference type="SUPFAM" id="SSF140996">
    <property type="entry name" value="Hermes dimerisation domain"/>
    <property type="match status" value="1"/>
</dbReference>
<sequence length="212" mass="23847">MNINMLMLHLGIIMKLLQQHQPYNIPISAVDDNTPETSTLTSRKYFGSASSKRKSSSITTGISKKTKRISDYFDTLKEQEEQNINKALGKFVFGCNLPFSVVESPLYRNFIRTIRPAYEEKIPGRKKLSTTLLNDCYRDCINKASCLVREESVILCDGWTNSSTNSKIVVTMLHSTDGSNAFISAWDCTLESETGEKLAEIITESKTIAKEK</sequence>
<reference evidence="2 3" key="1">
    <citation type="journal article" date="2023" name="Insect Mol. Biol.">
        <title>Genome sequencing provides insights into the evolution of gene families encoding plant cell wall-degrading enzymes in longhorned beetles.</title>
        <authorList>
            <person name="Shin N.R."/>
            <person name="Okamura Y."/>
            <person name="Kirsch R."/>
            <person name="Pauchet Y."/>
        </authorList>
    </citation>
    <scope>NUCLEOTIDE SEQUENCE [LARGE SCALE GENOMIC DNA]</scope>
    <source>
        <strain evidence="2">EAD_L_NR</strain>
    </source>
</reference>
<comment type="caution">
    <text evidence="2">The sequence shown here is derived from an EMBL/GenBank/DDBJ whole genome shotgun (WGS) entry which is preliminary data.</text>
</comment>
<dbReference type="Proteomes" id="UP001159042">
    <property type="component" value="Unassembled WGS sequence"/>
</dbReference>
<proteinExistence type="predicted"/>
<organism evidence="2 3">
    <name type="scientific">Exocentrus adspersus</name>
    <dbReference type="NCBI Taxonomy" id="1586481"/>
    <lineage>
        <taxon>Eukaryota</taxon>
        <taxon>Metazoa</taxon>
        <taxon>Ecdysozoa</taxon>
        <taxon>Arthropoda</taxon>
        <taxon>Hexapoda</taxon>
        <taxon>Insecta</taxon>
        <taxon>Pterygota</taxon>
        <taxon>Neoptera</taxon>
        <taxon>Endopterygota</taxon>
        <taxon>Coleoptera</taxon>
        <taxon>Polyphaga</taxon>
        <taxon>Cucujiformia</taxon>
        <taxon>Chrysomeloidea</taxon>
        <taxon>Cerambycidae</taxon>
        <taxon>Lamiinae</taxon>
        <taxon>Acanthocinini</taxon>
        <taxon>Exocentrus</taxon>
    </lineage>
</organism>
<evidence type="ECO:0008006" key="4">
    <source>
        <dbReference type="Google" id="ProtNLM"/>
    </source>
</evidence>
<protein>
    <recommendedName>
        <fullName evidence="4">DUF659 domain-containing protein</fullName>
    </recommendedName>
</protein>
<evidence type="ECO:0000313" key="2">
    <source>
        <dbReference type="EMBL" id="KAJ8914108.1"/>
    </source>
</evidence>
<evidence type="ECO:0000313" key="3">
    <source>
        <dbReference type="Proteomes" id="UP001159042"/>
    </source>
</evidence>
<dbReference type="EMBL" id="JANEYG010000080">
    <property type="protein sequence ID" value="KAJ8914108.1"/>
    <property type="molecule type" value="Genomic_DNA"/>
</dbReference>